<gene>
    <name evidence="4" type="ORF">EJB19_01310</name>
    <name evidence="3" type="ORF">EJB19_11400</name>
    <name evidence="2" type="ORF">EJB19_13940</name>
    <name evidence="1" type="ORF">EJB19_14085</name>
</gene>
<organism evidence="2">
    <name type="scientific">Flavobacterium columnare</name>
    <dbReference type="NCBI Taxonomy" id="996"/>
    <lineage>
        <taxon>Bacteria</taxon>
        <taxon>Pseudomonadati</taxon>
        <taxon>Bacteroidota</taxon>
        <taxon>Flavobacteriia</taxon>
        <taxon>Flavobacteriales</taxon>
        <taxon>Flavobacteriaceae</taxon>
        <taxon>Flavobacterium</taxon>
    </lineage>
</organism>
<dbReference type="EMBL" id="RWGX01000003">
    <property type="protein sequence ID" value="RVU88823.1"/>
    <property type="molecule type" value="Genomic_DNA"/>
</dbReference>
<accession>A0AA94F424</accession>
<name>A0AA94F424_9FLAO</name>
<dbReference type="EMBL" id="RWGX01000005">
    <property type="protein sequence ID" value="RVU87395.1"/>
    <property type="molecule type" value="Genomic_DNA"/>
</dbReference>
<dbReference type="EMBL" id="RWGX01000006">
    <property type="protein sequence ID" value="RVU86699.1"/>
    <property type="molecule type" value="Genomic_DNA"/>
</dbReference>
<protein>
    <submittedName>
        <fullName evidence="2">Uncharacterized protein</fullName>
    </submittedName>
</protein>
<dbReference type="AlphaFoldDB" id="A0AA94F424"/>
<evidence type="ECO:0000313" key="1">
    <source>
        <dbReference type="EMBL" id="RVU86699.1"/>
    </source>
</evidence>
<dbReference type="EMBL" id="RWGX01000004">
    <property type="protein sequence ID" value="RVU88727.1"/>
    <property type="molecule type" value="Genomic_DNA"/>
</dbReference>
<proteinExistence type="predicted"/>
<evidence type="ECO:0000313" key="3">
    <source>
        <dbReference type="EMBL" id="RVU88727.1"/>
    </source>
</evidence>
<evidence type="ECO:0000313" key="2">
    <source>
        <dbReference type="EMBL" id="RVU87395.1"/>
    </source>
</evidence>
<reference evidence="2" key="1">
    <citation type="submission" date="2018-12" db="EMBL/GenBank/DDBJ databases">
        <title>Draft genome sequence of Flaovobacterium columnare BGFS27 isolated from channel catfish in Alabama.</title>
        <authorList>
            <person name="Cai W."/>
            <person name="Arias C."/>
        </authorList>
    </citation>
    <scope>NUCLEOTIDE SEQUENCE [LARGE SCALE GENOMIC DNA]</scope>
    <source>
        <strain evidence="2">BGFS27</strain>
    </source>
</reference>
<sequence>MSIIIEPKIDHETYLINSKEVYKNSYNSWIASTELTCQERKAFEIYKQKVIDNPAFKKHTKATFKI</sequence>
<comment type="caution">
    <text evidence="2">The sequence shown here is derived from an EMBL/GenBank/DDBJ whole genome shotgun (WGS) entry which is preliminary data.</text>
</comment>
<evidence type="ECO:0000313" key="4">
    <source>
        <dbReference type="EMBL" id="RVU88823.1"/>
    </source>
</evidence>
<dbReference type="RefSeq" id="WP_127821665.1">
    <property type="nucleotide sequence ID" value="NZ_RWGX02000005.1"/>
</dbReference>